<dbReference type="Gene3D" id="3.90.226.10">
    <property type="entry name" value="2-enoyl-CoA Hydratase, Chain A, domain 1"/>
    <property type="match status" value="1"/>
</dbReference>
<dbReference type="GO" id="GO:0006635">
    <property type="term" value="P:fatty acid beta-oxidation"/>
    <property type="evidence" value="ECO:0007669"/>
    <property type="project" value="TreeGrafter"/>
</dbReference>
<name>A0A7S3D3X7_9EUKA</name>
<dbReference type="SUPFAM" id="SSF52096">
    <property type="entry name" value="ClpP/crotonase"/>
    <property type="match status" value="1"/>
</dbReference>
<dbReference type="AlphaFoldDB" id="A0A7S3D3X7"/>
<dbReference type="PANTHER" id="PTHR43612:SF3">
    <property type="entry name" value="TRIFUNCTIONAL ENZYME SUBUNIT ALPHA, MITOCHONDRIAL"/>
    <property type="match status" value="1"/>
</dbReference>
<dbReference type="GO" id="GO:0016509">
    <property type="term" value="F:long-chain (3S)-3-hydroxyacyl-CoA dehydrogenase (NAD+) activity"/>
    <property type="evidence" value="ECO:0007669"/>
    <property type="project" value="TreeGrafter"/>
</dbReference>
<keyword evidence="1" id="KW-1133">Transmembrane helix</keyword>
<dbReference type="InterPro" id="IPR001753">
    <property type="entry name" value="Enoyl-CoA_hydra/iso"/>
</dbReference>
<dbReference type="CDD" id="cd06558">
    <property type="entry name" value="crotonase-like"/>
    <property type="match status" value="1"/>
</dbReference>
<sequence>MTDAAPLLPAQICAGRSVRAVFESESVTGIVVDDHCLLIVIDVKGERLNVLTHSLGDELNDLIAKAKQWTGVLFGVIVSGKEVGFIAGADIKMEYMFVREEQCTEAVKKGKDIMSQLESLPFPTLALISGDCLGGGLELALACTFRICVKGGQGEKHKIGLPEVKLGLLPALKGLSRLPHVVGFFDALMMTVKGEAISQARAVAIGLVDAVLTAPAAVELVGALLKQTRKDGVTKAVRQLKAKQKSGKGRTIAAKMCNSSAFLRGLACDVVREEAAKTTLKRFPAPPIIAELCLQSSSTPLSGGELSPSILKDETAAFSRLAVTPEAKALCGLFLQQRALKKKVESNIASMDGGLRKVMVVVRSMGEAIDGGPTVYVDPLRGLVQALVLAGVETTVVADANATKVMVEKGIDELCKYAVRKRVVSGEAMDEARARLAFALVSDGAIEKNFDCVIEASNCYDSDQASISVGMISRVFKPSRKIPMFFCSFSLSPEDLTLFDGSTYVYGIMTTGVPMHKYPFLEVSCLSSARSCLPVAKEVSKAVGKMFVPSINGHGTITSRLLGSMFGSVAIAVAKCMEASVSASVACRAADKVCKKIWGRKEGVLLAMDTVGIPAVRAMLVRETRLLRTMKREEDAGLVAKFVLRVIEHCLLEMGRTGTPAGGGFFDLGGNMIDVMGATEAIEENTREEDVDVVDEMWTALCRGALHTMSKLDEWMSEEDWHAMVDLVAVGGYAQLPAHTGGPVQFVDFCRSLRPSSMPPLFSSLVSHAPLLYTSRPVPTQHFYSDPFSYPSGDLAPTRSLIVRVAIAVCVGVALLLALLISKSI</sequence>
<protein>
    <recommendedName>
        <fullName evidence="3">Enoyl-CoA hydratase</fullName>
    </recommendedName>
</protein>
<keyword evidence="1" id="KW-0812">Transmembrane</keyword>
<gene>
    <name evidence="2" type="ORF">PBIL07802_LOCUS7436</name>
</gene>
<accession>A0A7S3D3X7</accession>
<feature type="transmembrane region" description="Helical" evidence="1">
    <location>
        <begin position="801"/>
        <end position="821"/>
    </location>
</feature>
<keyword evidence="1" id="KW-0472">Membrane</keyword>
<dbReference type="GO" id="GO:0004300">
    <property type="term" value="F:enoyl-CoA hydratase activity"/>
    <property type="evidence" value="ECO:0007669"/>
    <property type="project" value="TreeGrafter"/>
</dbReference>
<dbReference type="PANTHER" id="PTHR43612">
    <property type="entry name" value="TRIFUNCTIONAL ENZYME SUBUNIT ALPHA"/>
    <property type="match status" value="1"/>
</dbReference>
<proteinExistence type="predicted"/>
<evidence type="ECO:0000256" key="1">
    <source>
        <dbReference type="SAM" id="Phobius"/>
    </source>
</evidence>
<evidence type="ECO:0008006" key="3">
    <source>
        <dbReference type="Google" id="ProtNLM"/>
    </source>
</evidence>
<reference evidence="2" key="1">
    <citation type="submission" date="2021-01" db="EMBL/GenBank/DDBJ databases">
        <authorList>
            <person name="Corre E."/>
            <person name="Pelletier E."/>
            <person name="Niang G."/>
            <person name="Scheremetjew M."/>
            <person name="Finn R."/>
            <person name="Kale V."/>
            <person name="Holt S."/>
            <person name="Cochrane G."/>
            <person name="Meng A."/>
            <person name="Brown T."/>
            <person name="Cohen L."/>
        </authorList>
    </citation>
    <scope>NUCLEOTIDE SEQUENCE</scope>
    <source>
        <strain evidence="2">NIES-2562</strain>
    </source>
</reference>
<dbReference type="InterPro" id="IPR050136">
    <property type="entry name" value="FA_oxidation_alpha_subunit"/>
</dbReference>
<dbReference type="InterPro" id="IPR029045">
    <property type="entry name" value="ClpP/crotonase-like_dom_sf"/>
</dbReference>
<dbReference type="Pfam" id="PF00378">
    <property type="entry name" value="ECH_1"/>
    <property type="match status" value="1"/>
</dbReference>
<dbReference type="EMBL" id="HBIB01011457">
    <property type="protein sequence ID" value="CAE0245255.1"/>
    <property type="molecule type" value="Transcribed_RNA"/>
</dbReference>
<dbReference type="Gene3D" id="1.10.1040.50">
    <property type="match status" value="1"/>
</dbReference>
<organism evidence="2">
    <name type="scientific">Palpitomonas bilix</name>
    <dbReference type="NCBI Taxonomy" id="652834"/>
    <lineage>
        <taxon>Eukaryota</taxon>
        <taxon>Eukaryota incertae sedis</taxon>
    </lineage>
</organism>
<evidence type="ECO:0000313" key="2">
    <source>
        <dbReference type="EMBL" id="CAE0245255.1"/>
    </source>
</evidence>